<name>A0A195CMF4_9HYME</name>
<sequence length="37" mass="4202">GISSPISRDPTQINPSIAAGISRRENREEERRKRPRA</sequence>
<evidence type="ECO:0000313" key="2">
    <source>
        <dbReference type="EMBL" id="KYN01647.1"/>
    </source>
</evidence>
<feature type="non-terminal residue" evidence="2">
    <location>
        <position position="1"/>
    </location>
</feature>
<dbReference type="Proteomes" id="UP000078542">
    <property type="component" value="Unassembled WGS sequence"/>
</dbReference>
<evidence type="ECO:0000313" key="3">
    <source>
        <dbReference type="Proteomes" id="UP000078542"/>
    </source>
</evidence>
<feature type="compositionally biased region" description="Polar residues" evidence="1">
    <location>
        <begin position="1"/>
        <end position="15"/>
    </location>
</feature>
<gene>
    <name evidence="2" type="ORF">ALC62_07619</name>
</gene>
<organism evidence="2 3">
    <name type="scientific">Cyphomyrmex costatus</name>
    <dbReference type="NCBI Taxonomy" id="456900"/>
    <lineage>
        <taxon>Eukaryota</taxon>
        <taxon>Metazoa</taxon>
        <taxon>Ecdysozoa</taxon>
        <taxon>Arthropoda</taxon>
        <taxon>Hexapoda</taxon>
        <taxon>Insecta</taxon>
        <taxon>Pterygota</taxon>
        <taxon>Neoptera</taxon>
        <taxon>Endopterygota</taxon>
        <taxon>Hymenoptera</taxon>
        <taxon>Apocrita</taxon>
        <taxon>Aculeata</taxon>
        <taxon>Formicoidea</taxon>
        <taxon>Formicidae</taxon>
        <taxon>Myrmicinae</taxon>
        <taxon>Cyphomyrmex</taxon>
    </lineage>
</organism>
<dbReference type="EMBL" id="KQ977595">
    <property type="protein sequence ID" value="KYN01647.1"/>
    <property type="molecule type" value="Genomic_DNA"/>
</dbReference>
<proteinExistence type="predicted"/>
<keyword evidence="3" id="KW-1185">Reference proteome</keyword>
<reference evidence="2 3" key="1">
    <citation type="submission" date="2016-03" db="EMBL/GenBank/DDBJ databases">
        <title>Cyphomyrmex costatus WGS genome.</title>
        <authorList>
            <person name="Nygaard S."/>
            <person name="Hu H."/>
            <person name="Boomsma J."/>
            <person name="Zhang G."/>
        </authorList>
    </citation>
    <scope>NUCLEOTIDE SEQUENCE [LARGE SCALE GENOMIC DNA]</scope>
    <source>
        <strain evidence="2">MS0001</strain>
        <tissue evidence="2">Whole body</tissue>
    </source>
</reference>
<feature type="compositionally biased region" description="Basic and acidic residues" evidence="1">
    <location>
        <begin position="22"/>
        <end position="37"/>
    </location>
</feature>
<evidence type="ECO:0000256" key="1">
    <source>
        <dbReference type="SAM" id="MobiDB-lite"/>
    </source>
</evidence>
<accession>A0A195CMF4</accession>
<feature type="region of interest" description="Disordered" evidence="1">
    <location>
        <begin position="1"/>
        <end position="37"/>
    </location>
</feature>
<protein>
    <submittedName>
        <fullName evidence="2">Uncharacterized protein</fullName>
    </submittedName>
</protein>
<dbReference type="AlphaFoldDB" id="A0A195CMF4"/>